<evidence type="ECO:0000256" key="1">
    <source>
        <dbReference type="ARBA" id="ARBA00022485"/>
    </source>
</evidence>
<dbReference type="GO" id="GO:0050992">
    <property type="term" value="P:dimethylallyl diphosphate biosynthetic process"/>
    <property type="evidence" value="ECO:0007669"/>
    <property type="project" value="UniProtKB-UniRule"/>
</dbReference>
<keyword evidence="5" id="KW-0414">Isoprene biosynthesis</keyword>
<dbReference type="Gene3D" id="3.40.50.11270">
    <property type="match status" value="1"/>
</dbReference>
<name>A0AA45HI86_9BACT</name>
<dbReference type="EC" id="1.17.7.4" evidence="5"/>
<evidence type="ECO:0000256" key="4">
    <source>
        <dbReference type="ARBA" id="ARBA00023014"/>
    </source>
</evidence>
<feature type="binding site" evidence="5">
    <location>
        <position position="125"/>
    </location>
    <ligand>
        <name>dimethylallyl diphosphate</name>
        <dbReference type="ChEBI" id="CHEBI:57623"/>
    </ligand>
</feature>
<reference evidence="6 7" key="1">
    <citation type="submission" date="2018-05" db="EMBL/GenBank/DDBJ databases">
        <title>Genomic Encyclopedia of Type Strains, Phase IV (KMG-IV): sequencing the most valuable type-strain genomes for metagenomic binning, comparative biology and taxonomic classification.</title>
        <authorList>
            <person name="Goeker M."/>
        </authorList>
    </citation>
    <scope>NUCLEOTIDE SEQUENCE [LARGE SCALE GENOMIC DNA]</scope>
    <source>
        <strain evidence="6 7">DSM 24906</strain>
    </source>
</reference>
<feature type="binding site" evidence="5">
    <location>
        <position position="263"/>
    </location>
    <ligand>
        <name>dimethylallyl diphosphate</name>
        <dbReference type="ChEBI" id="CHEBI:57623"/>
    </ligand>
</feature>
<evidence type="ECO:0000313" key="7">
    <source>
        <dbReference type="Proteomes" id="UP000245921"/>
    </source>
</evidence>
<dbReference type="RefSeq" id="WP_109605352.1">
    <property type="nucleotide sequence ID" value="NZ_JAMHJO010000013.1"/>
</dbReference>
<feature type="binding site" evidence="5">
    <location>
        <position position="75"/>
    </location>
    <ligand>
        <name>isopentenyl diphosphate</name>
        <dbReference type="ChEBI" id="CHEBI:128769"/>
    </ligand>
</feature>
<evidence type="ECO:0000256" key="3">
    <source>
        <dbReference type="ARBA" id="ARBA00023004"/>
    </source>
</evidence>
<evidence type="ECO:0000256" key="5">
    <source>
        <dbReference type="HAMAP-Rule" id="MF_00191"/>
    </source>
</evidence>
<feature type="binding site" evidence="5">
    <location>
        <position position="220"/>
    </location>
    <ligand>
        <name>isopentenyl diphosphate</name>
        <dbReference type="ChEBI" id="CHEBI:128769"/>
    </ligand>
</feature>
<dbReference type="Gene3D" id="3.40.1010.20">
    <property type="entry name" value="4-hydroxy-3-methylbut-2-enyl diphosphate reductase, catalytic domain"/>
    <property type="match status" value="2"/>
</dbReference>
<feature type="binding site" evidence="5">
    <location>
        <position position="39"/>
    </location>
    <ligand>
        <name>dimethylallyl diphosphate</name>
        <dbReference type="ChEBI" id="CHEBI:57623"/>
    </ligand>
</feature>
<feature type="binding site" evidence="5">
    <location>
        <position position="97"/>
    </location>
    <ligand>
        <name>[4Fe-4S] cluster</name>
        <dbReference type="ChEBI" id="CHEBI:49883"/>
    </ligand>
</feature>
<organism evidence="6 7">
    <name type="scientific">Oceanotoga teriensis</name>
    <dbReference type="NCBI Taxonomy" id="515440"/>
    <lineage>
        <taxon>Bacteria</taxon>
        <taxon>Thermotogati</taxon>
        <taxon>Thermotogota</taxon>
        <taxon>Thermotogae</taxon>
        <taxon>Petrotogales</taxon>
        <taxon>Petrotogaceae</taxon>
        <taxon>Oceanotoga</taxon>
    </lineage>
</organism>
<feature type="binding site" evidence="5">
    <location>
        <position position="221"/>
    </location>
    <ligand>
        <name>isopentenyl diphosphate</name>
        <dbReference type="ChEBI" id="CHEBI:128769"/>
    </ligand>
</feature>
<feature type="binding site" evidence="5">
    <location>
        <position position="39"/>
    </location>
    <ligand>
        <name>isopentenyl diphosphate</name>
        <dbReference type="ChEBI" id="CHEBI:128769"/>
    </ligand>
</feature>
<accession>A0AA45HI86</accession>
<keyword evidence="4 5" id="KW-0411">Iron-sulfur</keyword>
<comment type="similarity">
    <text evidence="5">Belongs to the IspH family.</text>
</comment>
<comment type="function">
    <text evidence="5">Catalyzes the conversion of 1-hydroxy-2-methyl-2-(E)-butenyl 4-diphosphate (HMBPP) into a mixture of isopentenyl diphosphate (IPP) and dimethylallyl diphosphate (DMAPP). Acts in the terminal step of the DOXP/MEP pathway for isoprenoid precursor biosynthesis.</text>
</comment>
<keyword evidence="3 5" id="KW-0408">Iron</keyword>
<comment type="pathway">
    <text evidence="5">Isoprenoid biosynthesis; dimethylallyl diphosphate biosynthesis; dimethylallyl diphosphate from (2E)-4-hydroxy-3-methylbutenyl diphosphate: step 1/1.</text>
</comment>
<feature type="binding site" evidence="5">
    <location>
        <position position="220"/>
    </location>
    <ligand>
        <name>(2E)-4-hydroxy-3-methylbut-2-enyl diphosphate</name>
        <dbReference type="ChEBI" id="CHEBI:128753"/>
    </ligand>
</feature>
<dbReference type="GO" id="GO:0016114">
    <property type="term" value="P:terpenoid biosynthetic process"/>
    <property type="evidence" value="ECO:0007669"/>
    <property type="project" value="UniProtKB-UniRule"/>
</dbReference>
<feature type="binding site" evidence="5">
    <location>
        <position position="219"/>
    </location>
    <ligand>
        <name>(2E)-4-hydroxy-3-methylbut-2-enyl diphosphate</name>
        <dbReference type="ChEBI" id="CHEBI:128753"/>
    </ligand>
</feature>
<feature type="binding site" evidence="5">
    <location>
        <position position="220"/>
    </location>
    <ligand>
        <name>dimethylallyl diphosphate</name>
        <dbReference type="ChEBI" id="CHEBI:57623"/>
    </ligand>
</feature>
<feature type="binding site" evidence="5">
    <location>
        <position position="263"/>
    </location>
    <ligand>
        <name>isopentenyl diphosphate</name>
        <dbReference type="ChEBI" id="CHEBI:128769"/>
    </ligand>
</feature>
<comment type="catalytic activity">
    <reaction evidence="5">
        <text>isopentenyl diphosphate + 2 oxidized [2Fe-2S]-[ferredoxin] + H2O = (2E)-4-hydroxy-3-methylbut-2-enyl diphosphate + 2 reduced [2Fe-2S]-[ferredoxin] + 2 H(+)</text>
        <dbReference type="Rhea" id="RHEA:24488"/>
        <dbReference type="Rhea" id="RHEA-COMP:10000"/>
        <dbReference type="Rhea" id="RHEA-COMP:10001"/>
        <dbReference type="ChEBI" id="CHEBI:15377"/>
        <dbReference type="ChEBI" id="CHEBI:15378"/>
        <dbReference type="ChEBI" id="CHEBI:33737"/>
        <dbReference type="ChEBI" id="CHEBI:33738"/>
        <dbReference type="ChEBI" id="CHEBI:128753"/>
        <dbReference type="ChEBI" id="CHEBI:128769"/>
        <dbReference type="EC" id="1.17.7.4"/>
    </reaction>
</comment>
<dbReference type="Pfam" id="PF02401">
    <property type="entry name" value="LYTB"/>
    <property type="match status" value="1"/>
</dbReference>
<feature type="binding site" evidence="5">
    <location>
        <position position="221"/>
    </location>
    <ligand>
        <name>dimethylallyl diphosphate</name>
        <dbReference type="ChEBI" id="CHEBI:57623"/>
    </ligand>
</feature>
<dbReference type="HAMAP" id="MF_00191">
    <property type="entry name" value="IspH"/>
    <property type="match status" value="1"/>
</dbReference>
<dbReference type="InterPro" id="IPR003451">
    <property type="entry name" value="LytB/IspH"/>
</dbReference>
<feature type="binding site" evidence="5">
    <location>
        <position position="39"/>
    </location>
    <ligand>
        <name>(2E)-4-hydroxy-3-methylbut-2-enyl diphosphate</name>
        <dbReference type="ChEBI" id="CHEBI:128753"/>
    </ligand>
</feature>
<dbReference type="GO" id="GO:0046872">
    <property type="term" value="F:metal ion binding"/>
    <property type="evidence" value="ECO:0007669"/>
    <property type="project" value="UniProtKB-KW"/>
</dbReference>
<dbReference type="GO" id="GO:0051745">
    <property type="term" value="F:4-hydroxy-3-methylbut-2-enyl diphosphate reductase activity"/>
    <property type="evidence" value="ECO:0007669"/>
    <property type="project" value="UniProtKB-UniRule"/>
</dbReference>
<keyword evidence="2 5" id="KW-0479">Metal-binding</keyword>
<comment type="caution">
    <text evidence="6">The sequence shown here is derived from an EMBL/GenBank/DDBJ whole genome shotgun (WGS) entry which is preliminary data.</text>
</comment>
<dbReference type="PANTHER" id="PTHR30426">
    <property type="entry name" value="4-HYDROXY-3-METHYLBUT-2-ENYL DIPHOSPHATE REDUCTASE"/>
    <property type="match status" value="1"/>
</dbReference>
<feature type="binding site" evidence="5">
    <location>
        <position position="191"/>
    </location>
    <ligand>
        <name>[4Fe-4S] cluster</name>
        <dbReference type="ChEBI" id="CHEBI:49883"/>
    </ligand>
</feature>
<sequence>MEIRISDNVGFCYGVNRAFNNTIKLNDKKNIYMYGQLVHNNSVIEKITNTGIKIFENIDNLPENSYKSTVIIRAHGITSKEREILEKNFKQVIDMTCPIVTNLIKLSKGIQEKGYYIVVYGKESHPEMRGLKGNLSEDKILITKEPLKLQNKSKVCIISQTTVDYPSFKKFYLKMLEINQFSDIIIKNTICRETYMREQQALEISQWADKVFVIGGKNSSNTTKLYKISKMNCKNSYHIESIEEIKEVVINKEDKIGILTGASTPLWQLENIKKHIEGNIS</sequence>
<comment type="cofactor">
    <cofactor evidence="5">
        <name>[4Fe-4S] cluster</name>
        <dbReference type="ChEBI" id="CHEBI:49883"/>
    </cofactor>
    <text evidence="5">Binds 1 [4Fe-4S] cluster per subunit.</text>
</comment>
<feature type="active site" description="Proton donor" evidence="5">
    <location>
        <position position="127"/>
    </location>
</feature>
<comment type="pathway">
    <text evidence="5">Isoprenoid biosynthesis; isopentenyl diphosphate biosynthesis via DXP pathway; isopentenyl diphosphate from 1-deoxy-D-xylulose 5-phosphate: step 6/6.</text>
</comment>
<dbReference type="Proteomes" id="UP000245921">
    <property type="component" value="Unassembled WGS sequence"/>
</dbReference>
<feature type="binding site" evidence="5">
    <location>
        <position position="161"/>
    </location>
    <ligand>
        <name>(2E)-4-hydroxy-3-methylbut-2-enyl diphosphate</name>
        <dbReference type="ChEBI" id="CHEBI:128753"/>
    </ligand>
</feature>
<evidence type="ECO:0000313" key="6">
    <source>
        <dbReference type="EMBL" id="PWJ89614.1"/>
    </source>
</evidence>
<comment type="catalytic activity">
    <reaction evidence="5">
        <text>dimethylallyl diphosphate + 2 oxidized [2Fe-2S]-[ferredoxin] + H2O = (2E)-4-hydroxy-3-methylbut-2-enyl diphosphate + 2 reduced [2Fe-2S]-[ferredoxin] + 2 H(+)</text>
        <dbReference type="Rhea" id="RHEA:24825"/>
        <dbReference type="Rhea" id="RHEA-COMP:10000"/>
        <dbReference type="Rhea" id="RHEA-COMP:10001"/>
        <dbReference type="ChEBI" id="CHEBI:15377"/>
        <dbReference type="ChEBI" id="CHEBI:15378"/>
        <dbReference type="ChEBI" id="CHEBI:33737"/>
        <dbReference type="ChEBI" id="CHEBI:33738"/>
        <dbReference type="ChEBI" id="CHEBI:57623"/>
        <dbReference type="ChEBI" id="CHEBI:128753"/>
        <dbReference type="EC" id="1.17.7.4"/>
    </reaction>
</comment>
<gene>
    <name evidence="5" type="primary">ispH</name>
    <name evidence="6" type="ORF">C7380_11417</name>
</gene>
<feature type="binding site" evidence="5">
    <location>
        <position position="219"/>
    </location>
    <ligand>
        <name>dimethylallyl diphosphate</name>
        <dbReference type="ChEBI" id="CHEBI:57623"/>
    </ligand>
</feature>
<evidence type="ECO:0000256" key="2">
    <source>
        <dbReference type="ARBA" id="ARBA00022723"/>
    </source>
</evidence>
<dbReference type="GO" id="GO:0051539">
    <property type="term" value="F:4 iron, 4 sulfur cluster binding"/>
    <property type="evidence" value="ECO:0007669"/>
    <property type="project" value="UniProtKB-UniRule"/>
</dbReference>
<feature type="binding site" evidence="5">
    <location>
        <position position="219"/>
    </location>
    <ligand>
        <name>isopentenyl diphosphate</name>
        <dbReference type="ChEBI" id="CHEBI:128769"/>
    </ligand>
</feature>
<feature type="binding site" evidence="5">
    <location>
        <position position="125"/>
    </location>
    <ligand>
        <name>isopentenyl diphosphate</name>
        <dbReference type="ChEBI" id="CHEBI:128769"/>
    </ligand>
</feature>
<feature type="binding site" evidence="5">
    <location>
        <position position="75"/>
    </location>
    <ligand>
        <name>(2E)-4-hydroxy-3-methylbut-2-enyl diphosphate</name>
        <dbReference type="ChEBI" id="CHEBI:128753"/>
    </ligand>
</feature>
<dbReference type="PANTHER" id="PTHR30426:SF0">
    <property type="entry name" value="4-HYDROXY-3-METHYLBUT-2-ENYL DIPHOSPHATE REDUCTASE"/>
    <property type="match status" value="1"/>
</dbReference>
<keyword evidence="5" id="KW-0560">Oxidoreductase</keyword>
<dbReference type="CDD" id="cd13944">
    <property type="entry name" value="lytB_ispH"/>
    <property type="match status" value="1"/>
</dbReference>
<feature type="binding site" evidence="5">
    <location>
        <position position="263"/>
    </location>
    <ligand>
        <name>(2E)-4-hydroxy-3-methylbut-2-enyl diphosphate</name>
        <dbReference type="ChEBI" id="CHEBI:128753"/>
    </ligand>
</feature>
<feature type="binding site" evidence="5">
    <location>
        <position position="75"/>
    </location>
    <ligand>
        <name>dimethylallyl diphosphate</name>
        <dbReference type="ChEBI" id="CHEBI:57623"/>
    </ligand>
</feature>
<feature type="binding site" evidence="5">
    <location>
        <position position="125"/>
    </location>
    <ligand>
        <name>(2E)-4-hydroxy-3-methylbut-2-enyl diphosphate</name>
        <dbReference type="ChEBI" id="CHEBI:128753"/>
    </ligand>
</feature>
<keyword evidence="7" id="KW-1185">Reference proteome</keyword>
<dbReference type="GO" id="GO:0019288">
    <property type="term" value="P:isopentenyl diphosphate biosynthetic process, methylerythritol 4-phosphate pathway"/>
    <property type="evidence" value="ECO:0007669"/>
    <property type="project" value="UniProtKB-UniRule"/>
</dbReference>
<protein>
    <recommendedName>
        <fullName evidence="5">4-hydroxy-3-methylbut-2-enyl diphosphate reductase</fullName>
        <shortName evidence="5">HMBPP reductase</shortName>
        <ecNumber evidence="5">1.17.7.4</ecNumber>
    </recommendedName>
</protein>
<dbReference type="NCBIfam" id="TIGR00216">
    <property type="entry name" value="ispH_lytB"/>
    <property type="match status" value="1"/>
</dbReference>
<dbReference type="EMBL" id="QGGI01000014">
    <property type="protein sequence ID" value="PWJ89614.1"/>
    <property type="molecule type" value="Genomic_DNA"/>
</dbReference>
<keyword evidence="1 5" id="KW-0004">4Fe-4S</keyword>
<feature type="binding site" evidence="5">
    <location>
        <position position="12"/>
    </location>
    <ligand>
        <name>[4Fe-4S] cluster</name>
        <dbReference type="ChEBI" id="CHEBI:49883"/>
    </ligand>
</feature>
<feature type="binding site" evidence="5">
    <location>
        <position position="221"/>
    </location>
    <ligand>
        <name>(2E)-4-hydroxy-3-methylbut-2-enyl diphosphate</name>
        <dbReference type="ChEBI" id="CHEBI:128753"/>
    </ligand>
</feature>
<dbReference type="AlphaFoldDB" id="A0AA45HI86"/>
<proteinExistence type="inferred from homology"/>